<evidence type="ECO:0000256" key="4">
    <source>
        <dbReference type="ARBA" id="ARBA00022729"/>
    </source>
</evidence>
<dbReference type="EMBL" id="JARK01001581">
    <property type="protein sequence ID" value="EYB88570.1"/>
    <property type="molecule type" value="Genomic_DNA"/>
</dbReference>
<dbReference type="Proteomes" id="UP000024635">
    <property type="component" value="Unassembled WGS sequence"/>
</dbReference>
<accession>A0A016SD79</accession>
<evidence type="ECO:0000313" key="6">
    <source>
        <dbReference type="EMBL" id="EYB88570.1"/>
    </source>
</evidence>
<dbReference type="OrthoDB" id="5776533at2759"/>
<dbReference type="GO" id="GO:0009986">
    <property type="term" value="C:cell surface"/>
    <property type="evidence" value="ECO:0007669"/>
    <property type="project" value="InterPro"/>
</dbReference>
<evidence type="ECO:0000256" key="1">
    <source>
        <dbReference type="ARBA" id="ARBA00004613"/>
    </source>
</evidence>
<dbReference type="Gene3D" id="2.60.40.3330">
    <property type="match status" value="1"/>
</dbReference>
<organism evidence="6 7">
    <name type="scientific">Ancylostoma ceylanicum</name>
    <dbReference type="NCBI Taxonomy" id="53326"/>
    <lineage>
        <taxon>Eukaryota</taxon>
        <taxon>Metazoa</taxon>
        <taxon>Ecdysozoa</taxon>
        <taxon>Nematoda</taxon>
        <taxon>Chromadorea</taxon>
        <taxon>Rhabditida</taxon>
        <taxon>Rhabditina</taxon>
        <taxon>Rhabditomorpha</taxon>
        <taxon>Strongyloidea</taxon>
        <taxon>Ancylostomatidae</taxon>
        <taxon>Ancylostomatinae</taxon>
        <taxon>Ancylostoma</taxon>
    </lineage>
</organism>
<evidence type="ECO:0000256" key="3">
    <source>
        <dbReference type="ARBA" id="ARBA00022525"/>
    </source>
</evidence>
<protein>
    <recommendedName>
        <fullName evidence="8">Transthyretin-like family protein</fullName>
    </recommendedName>
</protein>
<comment type="caution">
    <text evidence="6">The sequence shown here is derived from an EMBL/GenBank/DDBJ whole genome shotgun (WGS) entry which is preliminary data.</text>
</comment>
<evidence type="ECO:0000256" key="2">
    <source>
        <dbReference type="ARBA" id="ARBA00010112"/>
    </source>
</evidence>
<dbReference type="InterPro" id="IPR001534">
    <property type="entry name" value="Transthyretin-like"/>
</dbReference>
<dbReference type="PANTHER" id="PTHR21700">
    <property type="entry name" value="TRANSTHYRETIN-LIKE FAMILY PROTEIN-RELATED"/>
    <property type="match status" value="1"/>
</dbReference>
<evidence type="ECO:0008006" key="8">
    <source>
        <dbReference type="Google" id="ProtNLM"/>
    </source>
</evidence>
<keyword evidence="3" id="KW-0964">Secreted</keyword>
<dbReference type="Pfam" id="PF01060">
    <property type="entry name" value="TTR-52"/>
    <property type="match status" value="1"/>
</dbReference>
<comment type="similarity">
    <text evidence="2">Belongs to the nematode transthyretin-like family.</text>
</comment>
<sequence length="136" mass="15159">MFFTILLAGILITFRTTDAGEGTVNVNGCVYCKGRALKNVTVKMYDVDNFIDAFMGKATTDSEGCFFVNGTATDMRDDIDPVINFYHTCDMNIDYGKCLLKSRFFLDSAKTVNTPHPVNFTQIEVTSLPTEKDCVH</sequence>
<dbReference type="AlphaFoldDB" id="A0A016SD79"/>
<dbReference type="InterPro" id="IPR038479">
    <property type="entry name" value="Transthyretin-like_sf"/>
</dbReference>
<evidence type="ECO:0000313" key="7">
    <source>
        <dbReference type="Proteomes" id="UP000024635"/>
    </source>
</evidence>
<keyword evidence="4 5" id="KW-0732">Signal</keyword>
<reference evidence="7" key="1">
    <citation type="journal article" date="2015" name="Nat. Genet.">
        <title>The genome and transcriptome of the zoonotic hookworm Ancylostoma ceylanicum identify infection-specific gene families.</title>
        <authorList>
            <person name="Schwarz E.M."/>
            <person name="Hu Y."/>
            <person name="Antoshechkin I."/>
            <person name="Miller M.M."/>
            <person name="Sternberg P.W."/>
            <person name="Aroian R.V."/>
        </authorList>
    </citation>
    <scope>NUCLEOTIDE SEQUENCE</scope>
    <source>
        <strain evidence="7">HY135</strain>
    </source>
</reference>
<name>A0A016SD79_9BILA</name>
<comment type="subcellular location">
    <subcellularLocation>
        <location evidence="1">Secreted</location>
    </subcellularLocation>
</comment>
<evidence type="ECO:0000256" key="5">
    <source>
        <dbReference type="SAM" id="SignalP"/>
    </source>
</evidence>
<feature type="chain" id="PRO_5001489318" description="Transthyretin-like family protein" evidence="5">
    <location>
        <begin position="20"/>
        <end position="136"/>
    </location>
</feature>
<keyword evidence="7" id="KW-1185">Reference proteome</keyword>
<feature type="signal peptide" evidence="5">
    <location>
        <begin position="1"/>
        <end position="19"/>
    </location>
</feature>
<proteinExistence type="inferred from homology"/>
<dbReference type="GO" id="GO:0005576">
    <property type="term" value="C:extracellular region"/>
    <property type="evidence" value="ECO:0007669"/>
    <property type="project" value="UniProtKB-SubCell"/>
</dbReference>
<gene>
    <name evidence="6" type="primary">Acey_s0245.g3571</name>
    <name evidence="6" type="ORF">Y032_0245g3571</name>
</gene>